<protein>
    <submittedName>
        <fullName evidence="2">Uncharacterized protein</fullName>
    </submittedName>
</protein>
<evidence type="ECO:0000256" key="1">
    <source>
        <dbReference type="SAM" id="MobiDB-lite"/>
    </source>
</evidence>
<reference evidence="2" key="1">
    <citation type="submission" date="2021-03" db="EMBL/GenBank/DDBJ databases">
        <title>Draft genome sequence of rust myrtle Austropuccinia psidii MF-1, a brazilian biotype.</title>
        <authorList>
            <person name="Quecine M.C."/>
            <person name="Pachon D.M.R."/>
            <person name="Bonatelli M.L."/>
            <person name="Correr F.H."/>
            <person name="Franceschini L.M."/>
            <person name="Leite T.F."/>
            <person name="Margarido G.R.A."/>
            <person name="Almeida C.A."/>
            <person name="Ferrarezi J.A."/>
            <person name="Labate C.A."/>
        </authorList>
    </citation>
    <scope>NUCLEOTIDE SEQUENCE</scope>
    <source>
        <strain evidence="2">MF-1</strain>
    </source>
</reference>
<feature type="region of interest" description="Disordered" evidence="1">
    <location>
        <begin position="44"/>
        <end position="157"/>
    </location>
</feature>
<gene>
    <name evidence="2" type="ORF">O181_032170</name>
</gene>
<dbReference type="AlphaFoldDB" id="A0A9Q3D0J0"/>
<keyword evidence="3" id="KW-1185">Reference proteome</keyword>
<dbReference type="EMBL" id="AVOT02011592">
    <property type="protein sequence ID" value="MBW0492455.1"/>
    <property type="molecule type" value="Genomic_DNA"/>
</dbReference>
<evidence type="ECO:0000313" key="3">
    <source>
        <dbReference type="Proteomes" id="UP000765509"/>
    </source>
</evidence>
<name>A0A9Q3D0J0_9BASI</name>
<dbReference type="Proteomes" id="UP000765509">
    <property type="component" value="Unassembled WGS sequence"/>
</dbReference>
<organism evidence="2 3">
    <name type="scientific">Austropuccinia psidii MF-1</name>
    <dbReference type="NCBI Taxonomy" id="1389203"/>
    <lineage>
        <taxon>Eukaryota</taxon>
        <taxon>Fungi</taxon>
        <taxon>Dikarya</taxon>
        <taxon>Basidiomycota</taxon>
        <taxon>Pucciniomycotina</taxon>
        <taxon>Pucciniomycetes</taxon>
        <taxon>Pucciniales</taxon>
        <taxon>Sphaerophragmiaceae</taxon>
        <taxon>Austropuccinia</taxon>
    </lineage>
</organism>
<comment type="caution">
    <text evidence="2">The sequence shown here is derived from an EMBL/GenBank/DDBJ whole genome shotgun (WGS) entry which is preliminary data.</text>
</comment>
<feature type="compositionally biased region" description="Polar residues" evidence="1">
    <location>
        <begin position="68"/>
        <end position="90"/>
    </location>
</feature>
<accession>A0A9Q3D0J0</accession>
<evidence type="ECO:0000313" key="2">
    <source>
        <dbReference type="EMBL" id="MBW0492455.1"/>
    </source>
</evidence>
<sequence length="157" mass="16997">MLEDTNTSGQLAWFHLVLICPPLPPGHRPMVTSLLDRSKVIIRPMKDGNGKSKPLQARVAPNGWRTYSAPSQHNEPPTPGSSQASDSQLPSHEKNLTCEPETEVAPTQSSEEPFACPTTPCSFIIIDNMPVGTPPPPLPLRSQLPLPPSAKLPSLQQ</sequence>
<feature type="compositionally biased region" description="Pro residues" evidence="1">
    <location>
        <begin position="132"/>
        <end position="150"/>
    </location>
</feature>
<proteinExistence type="predicted"/>